<reference evidence="2 3" key="1">
    <citation type="submission" date="2009-04" db="EMBL/GenBank/DDBJ databases">
        <authorList>
            <person name="Sebastian Y."/>
            <person name="Madupu R."/>
            <person name="Durkin A.S."/>
            <person name="Torralba M."/>
            <person name="Methe B."/>
            <person name="Sutton G.G."/>
            <person name="Strausberg R.L."/>
            <person name="Nelson K.E."/>
        </authorList>
    </citation>
    <scope>NUCLEOTIDE SEQUENCE [LARGE SCALE GENOMIC DNA]</scope>
    <source>
        <strain evidence="2 3">60-3</strain>
    </source>
</reference>
<keyword evidence="1" id="KW-1133">Transmembrane helix</keyword>
<sequence>MLLSPANILRKTMKLIIISVLLVGLAVLLLALRLIVKGDKNPQSSHIEDSKALKKRGIGCANKQMAELATRQNLADRIADDPQ</sequence>
<dbReference type="Proteomes" id="UP000003303">
    <property type="component" value="Unassembled WGS sequence"/>
</dbReference>
<keyword evidence="1" id="KW-0812">Transmembrane</keyword>
<dbReference type="AlphaFoldDB" id="C2M8Z4"/>
<organism evidence="2 3">
    <name type="scientific">Porphyromonas uenonis 60-3</name>
    <dbReference type="NCBI Taxonomy" id="596327"/>
    <lineage>
        <taxon>Bacteria</taxon>
        <taxon>Pseudomonadati</taxon>
        <taxon>Bacteroidota</taxon>
        <taxon>Bacteroidia</taxon>
        <taxon>Bacteroidales</taxon>
        <taxon>Porphyromonadaceae</taxon>
        <taxon>Porphyromonas</taxon>
    </lineage>
</organism>
<evidence type="ECO:0000313" key="2">
    <source>
        <dbReference type="EMBL" id="EEK17816.1"/>
    </source>
</evidence>
<evidence type="ECO:0000256" key="1">
    <source>
        <dbReference type="SAM" id="Phobius"/>
    </source>
</evidence>
<proteinExistence type="predicted"/>
<name>C2M8Z4_9PORP</name>
<dbReference type="EMBL" id="ACLR01000001">
    <property type="protein sequence ID" value="EEK17816.1"/>
    <property type="molecule type" value="Genomic_DNA"/>
</dbReference>
<feature type="transmembrane region" description="Helical" evidence="1">
    <location>
        <begin position="15"/>
        <end position="36"/>
    </location>
</feature>
<keyword evidence="3" id="KW-1185">Reference proteome</keyword>
<comment type="caution">
    <text evidence="2">The sequence shown here is derived from an EMBL/GenBank/DDBJ whole genome shotgun (WGS) entry which is preliminary data.</text>
</comment>
<protein>
    <submittedName>
        <fullName evidence="2">Uncharacterized protein</fullName>
    </submittedName>
</protein>
<evidence type="ECO:0000313" key="3">
    <source>
        <dbReference type="Proteomes" id="UP000003303"/>
    </source>
</evidence>
<accession>C2M8Z4</accession>
<keyword evidence="1" id="KW-0472">Membrane</keyword>
<dbReference type="STRING" id="596327.PORUE0001_0578"/>
<gene>
    <name evidence="2" type="ORF">PORUE0001_0578</name>
</gene>